<evidence type="ECO:0000313" key="1">
    <source>
        <dbReference type="EMBL" id="CAF1126459.1"/>
    </source>
</evidence>
<gene>
    <name evidence="1" type="ORF">IZO911_LOCUS24440</name>
</gene>
<accession>A0A814R107</accession>
<comment type="caution">
    <text evidence="1">The sequence shown here is derived from an EMBL/GenBank/DDBJ whole genome shotgun (WGS) entry which is preliminary data.</text>
</comment>
<dbReference type="EMBL" id="CAJNOE010000294">
    <property type="protein sequence ID" value="CAF1126459.1"/>
    <property type="molecule type" value="Genomic_DNA"/>
</dbReference>
<dbReference type="Proteomes" id="UP000663860">
    <property type="component" value="Unassembled WGS sequence"/>
</dbReference>
<evidence type="ECO:0000313" key="2">
    <source>
        <dbReference type="Proteomes" id="UP000663860"/>
    </source>
</evidence>
<dbReference type="AlphaFoldDB" id="A0A814R107"/>
<protein>
    <submittedName>
        <fullName evidence="1">Uncharacterized protein</fullName>
    </submittedName>
</protein>
<proteinExistence type="predicted"/>
<name>A0A814R107_9BILA</name>
<sequence>MCPKLKHLDFDCDKLPSTLLRYVRYRFLKCLEIGRPDNFLFNDGQFDIFLSYFPNLISFNLTVDHSCDHDEIVDFAQVADCLRRRIPRLKKLQLHIYLRRTYPFQLFFGQFPLIAQMYELFRKSAEEILLDEAELLTTTRKQVTTTNTNTILKIIFNNGTSAGILGNLKKCTRAMHLHEADVTLKISSELGGKENQSGRIRVIFNESSTAGVLELLKGCTRLSMTEEGDVVLTRIGVFLLSTTGIREPNVLEDCQA</sequence>
<organism evidence="1 2">
    <name type="scientific">Adineta steineri</name>
    <dbReference type="NCBI Taxonomy" id="433720"/>
    <lineage>
        <taxon>Eukaryota</taxon>
        <taxon>Metazoa</taxon>
        <taxon>Spiralia</taxon>
        <taxon>Gnathifera</taxon>
        <taxon>Rotifera</taxon>
        <taxon>Eurotatoria</taxon>
        <taxon>Bdelloidea</taxon>
        <taxon>Adinetida</taxon>
        <taxon>Adinetidae</taxon>
        <taxon>Adineta</taxon>
    </lineage>
</organism>
<reference evidence="1" key="1">
    <citation type="submission" date="2021-02" db="EMBL/GenBank/DDBJ databases">
        <authorList>
            <person name="Nowell W R."/>
        </authorList>
    </citation>
    <scope>NUCLEOTIDE SEQUENCE</scope>
</reference>